<evidence type="ECO:0000256" key="2">
    <source>
        <dbReference type="ARBA" id="ARBA00023125"/>
    </source>
</evidence>
<dbReference type="InterPro" id="IPR018356">
    <property type="entry name" value="Tscrpt_reg_HTH_DeoR_CS"/>
</dbReference>
<evidence type="ECO:0000313" key="5">
    <source>
        <dbReference type="Proteomes" id="UP000219775"/>
    </source>
</evidence>
<dbReference type="RefSeq" id="WP_097847134.1">
    <property type="nucleotide sequence ID" value="NZ_NUAS01000006.1"/>
</dbReference>
<dbReference type="SUPFAM" id="SSF100950">
    <property type="entry name" value="NagB/RpiA/CoA transferase-like"/>
    <property type="match status" value="1"/>
</dbReference>
<dbReference type="PROSITE" id="PS51000">
    <property type="entry name" value="HTH_DEOR_2"/>
    <property type="match status" value="1"/>
</dbReference>
<dbReference type="Pfam" id="PF08220">
    <property type="entry name" value="HTH_DeoR"/>
    <property type="match status" value="1"/>
</dbReference>
<dbReference type="GO" id="GO:0003700">
    <property type="term" value="F:DNA-binding transcription factor activity"/>
    <property type="evidence" value="ECO:0007669"/>
    <property type="project" value="InterPro"/>
</dbReference>
<dbReference type="SMART" id="SM00420">
    <property type="entry name" value="HTH_DEOR"/>
    <property type="match status" value="1"/>
</dbReference>
<keyword evidence="3" id="KW-0804">Transcription</keyword>
<dbReference type="Proteomes" id="UP000219775">
    <property type="component" value="Unassembled WGS sequence"/>
</dbReference>
<keyword evidence="2" id="KW-0238">DNA-binding</keyword>
<dbReference type="Gene3D" id="1.10.10.10">
    <property type="entry name" value="Winged helix-like DNA-binding domain superfamily/Winged helix DNA-binding domain"/>
    <property type="match status" value="1"/>
</dbReference>
<dbReference type="Gene3D" id="3.40.50.1360">
    <property type="match status" value="1"/>
</dbReference>
<protein>
    <submittedName>
        <fullName evidence="4">DeoR family transcriptional regulator</fullName>
    </submittedName>
</protein>
<dbReference type="InterPro" id="IPR037171">
    <property type="entry name" value="NagB/RpiA_transferase-like"/>
</dbReference>
<dbReference type="InterPro" id="IPR036390">
    <property type="entry name" value="WH_DNA-bd_sf"/>
</dbReference>
<dbReference type="InterPro" id="IPR001034">
    <property type="entry name" value="DeoR_HTH"/>
</dbReference>
<dbReference type="InterPro" id="IPR014036">
    <property type="entry name" value="DeoR-like_C"/>
</dbReference>
<organism evidence="4 5">
    <name type="scientific">Bacillus pseudomycoides</name>
    <dbReference type="NCBI Taxonomy" id="64104"/>
    <lineage>
        <taxon>Bacteria</taxon>
        <taxon>Bacillati</taxon>
        <taxon>Bacillota</taxon>
        <taxon>Bacilli</taxon>
        <taxon>Bacillales</taxon>
        <taxon>Bacillaceae</taxon>
        <taxon>Bacillus</taxon>
        <taxon>Bacillus cereus group</taxon>
    </lineage>
</organism>
<comment type="caution">
    <text evidence="4">The sequence shown here is derived from an EMBL/GenBank/DDBJ whole genome shotgun (WGS) entry which is preliminary data.</text>
</comment>
<keyword evidence="1" id="KW-0805">Transcription regulation</keyword>
<sequence>MSNSPVERRNKIIEMLEQREHVDVSYLSDAFQVSLMTIRRDLEKLEKDGKVIRMYGGVKLKIKRVYEYSMEERLNSNKQEKLVIAREAARLIEDGDVVAFDASTTALEVSKLIKDRKDVTVVTNNLSIAIELADVPDIVVIVLGGFLRGKSLSVMGASLKQYLERIYIDKAFISSKALSFHEGLTDTAIDEGEAKQAMLSKSNEVIVLADHTKLGKVAFYKVCDKQGITKIITDELIPLTPLQQECINSYKEYGTPIILAN</sequence>
<evidence type="ECO:0000256" key="1">
    <source>
        <dbReference type="ARBA" id="ARBA00023015"/>
    </source>
</evidence>
<dbReference type="InterPro" id="IPR050313">
    <property type="entry name" value="Carb_Metab_HTH_regulators"/>
</dbReference>
<dbReference type="EMBL" id="NUDP01000063">
    <property type="protein sequence ID" value="PEM67509.1"/>
    <property type="molecule type" value="Genomic_DNA"/>
</dbReference>
<dbReference type="PANTHER" id="PTHR30363:SF44">
    <property type="entry name" value="AGA OPERON TRANSCRIPTIONAL REPRESSOR-RELATED"/>
    <property type="match status" value="1"/>
</dbReference>
<accession>A0A2B5URZ8</accession>
<dbReference type="PRINTS" id="PR00037">
    <property type="entry name" value="HTHLACR"/>
</dbReference>
<dbReference type="AlphaFoldDB" id="A0A2B5URZ8"/>
<evidence type="ECO:0000256" key="3">
    <source>
        <dbReference type="ARBA" id="ARBA00023163"/>
    </source>
</evidence>
<name>A0A2B5URZ8_9BACI</name>
<dbReference type="Pfam" id="PF00455">
    <property type="entry name" value="DeoRC"/>
    <property type="match status" value="1"/>
</dbReference>
<dbReference type="PROSITE" id="PS00894">
    <property type="entry name" value="HTH_DEOR_1"/>
    <property type="match status" value="1"/>
</dbReference>
<dbReference type="InterPro" id="IPR036388">
    <property type="entry name" value="WH-like_DNA-bd_sf"/>
</dbReference>
<reference evidence="4 5" key="1">
    <citation type="submission" date="2017-09" db="EMBL/GenBank/DDBJ databases">
        <title>Large-scale bioinformatics analysis of Bacillus genomes uncovers conserved roles of natural products in bacterial physiology.</title>
        <authorList>
            <consortium name="Agbiome Team Llc"/>
            <person name="Bleich R.M."/>
            <person name="Grubbs K.J."/>
            <person name="Santa Maria K.C."/>
            <person name="Allen S.E."/>
            <person name="Farag S."/>
            <person name="Shank E.A."/>
            <person name="Bowers A."/>
        </authorList>
    </citation>
    <scope>NUCLEOTIDE SEQUENCE [LARGE SCALE GENOMIC DNA]</scope>
    <source>
        <strain evidence="4 5">AFS009893</strain>
    </source>
</reference>
<dbReference type="SMART" id="SM01134">
    <property type="entry name" value="DeoRC"/>
    <property type="match status" value="1"/>
</dbReference>
<dbReference type="GO" id="GO:0003677">
    <property type="term" value="F:DNA binding"/>
    <property type="evidence" value="ECO:0007669"/>
    <property type="project" value="UniProtKB-KW"/>
</dbReference>
<gene>
    <name evidence="4" type="ORF">CN613_18065</name>
</gene>
<dbReference type="SUPFAM" id="SSF46785">
    <property type="entry name" value="Winged helix' DNA-binding domain"/>
    <property type="match status" value="1"/>
</dbReference>
<proteinExistence type="predicted"/>
<dbReference type="PANTHER" id="PTHR30363">
    <property type="entry name" value="HTH-TYPE TRANSCRIPTIONAL REGULATOR SRLR-RELATED"/>
    <property type="match status" value="1"/>
</dbReference>
<evidence type="ECO:0000313" key="4">
    <source>
        <dbReference type="EMBL" id="PEM67509.1"/>
    </source>
</evidence>